<dbReference type="OrthoDB" id="4816500at2"/>
<dbReference type="InterPro" id="IPR002372">
    <property type="entry name" value="PQQ_rpt_dom"/>
</dbReference>
<evidence type="ECO:0000256" key="1">
    <source>
        <dbReference type="SAM" id="MobiDB-lite"/>
    </source>
</evidence>
<keyword evidence="4" id="KW-1185">Reference proteome</keyword>
<dbReference type="Proteomes" id="UP000029839">
    <property type="component" value="Unassembled WGS sequence"/>
</dbReference>
<reference evidence="3 4" key="1">
    <citation type="submission" date="2013-08" db="EMBL/GenBank/DDBJ databases">
        <title>Genome sequencing of Cellulomonas carbonis T26.</title>
        <authorList>
            <person name="Chen F."/>
            <person name="Li Y."/>
            <person name="Wang G."/>
        </authorList>
    </citation>
    <scope>NUCLEOTIDE SEQUENCE [LARGE SCALE GENOMIC DNA]</scope>
    <source>
        <strain evidence="3 4">T26</strain>
    </source>
</reference>
<dbReference type="PANTHER" id="PTHR34512">
    <property type="entry name" value="CELL SURFACE PROTEIN"/>
    <property type="match status" value="1"/>
</dbReference>
<accession>A0A0A0BV97</accession>
<gene>
    <name evidence="3" type="ORF">N868_06205</name>
</gene>
<comment type="caution">
    <text evidence="3">The sequence shown here is derived from an EMBL/GenBank/DDBJ whole genome shotgun (WGS) entry which is preliminary data.</text>
</comment>
<dbReference type="PANTHER" id="PTHR34512:SF30">
    <property type="entry name" value="OUTER MEMBRANE PROTEIN ASSEMBLY FACTOR BAMB"/>
    <property type="match status" value="1"/>
</dbReference>
<proteinExistence type="predicted"/>
<dbReference type="RefSeq" id="WP_043603887.1">
    <property type="nucleotide sequence ID" value="NZ_AXCY01000013.1"/>
</dbReference>
<dbReference type="SUPFAM" id="SSF50998">
    <property type="entry name" value="Quinoprotein alcohol dehydrogenase-like"/>
    <property type="match status" value="1"/>
</dbReference>
<dbReference type="SMART" id="SM00564">
    <property type="entry name" value="PQQ"/>
    <property type="match status" value="3"/>
</dbReference>
<feature type="compositionally biased region" description="Acidic residues" evidence="1">
    <location>
        <begin position="11"/>
        <end position="22"/>
    </location>
</feature>
<dbReference type="SUPFAM" id="SSF50969">
    <property type="entry name" value="YVTN repeat-like/Quinoprotein amine dehydrogenase"/>
    <property type="match status" value="1"/>
</dbReference>
<dbReference type="AlphaFoldDB" id="A0A0A0BV97"/>
<sequence length="482" mass="49596">MRRSGGSGDVVDVELVEADDDGRAEPVAGPGPGPAPGPATGAATPPHGPRRRTWLAVGAAAAAVVVGVNGVQVALDAAQVRRWAQVPGVMRPMPEPPVEVWSAEGAWVSDQTDDVLLVGGLGGGQRVLDAATGEVLLELAVDDGAWCHVGREGGRGLTDPLGTPGTDLILCTTVRWSDEGTPGPGVLEVYDVASRRRTGDLALSGQPMFDHVVDGDVVVVSQDGEGFAEVVRYDPGADVVRWSYRSDEAVGAPDGSSSLVTEVVGEVLVLRAASGSTGLLLADGTETDPDDAADVVVRELSGERSVRLADIHAGMPRTQVLGPDGELLLDVEGYPGFGGVLDPEGDVLVVTSLDGVALTAYSISRGEELWRHDRGANQLLLQLGDVVVVASGAEVAALQASTGDELWSHEAAPDVSGVGLTDGSRVLVATRGDLGHDLVALDLDTGREEWRVPLPAVFGSLVPSRGGVVLQGGTRLVMLASP</sequence>
<evidence type="ECO:0000259" key="2">
    <source>
        <dbReference type="Pfam" id="PF13360"/>
    </source>
</evidence>
<dbReference type="InterPro" id="IPR018391">
    <property type="entry name" value="PQQ_b-propeller_rpt"/>
</dbReference>
<organism evidence="3 4">
    <name type="scientific">Cellulomonas carbonis T26</name>
    <dbReference type="NCBI Taxonomy" id="947969"/>
    <lineage>
        <taxon>Bacteria</taxon>
        <taxon>Bacillati</taxon>
        <taxon>Actinomycetota</taxon>
        <taxon>Actinomycetes</taxon>
        <taxon>Micrococcales</taxon>
        <taxon>Cellulomonadaceae</taxon>
        <taxon>Cellulomonas</taxon>
    </lineage>
</organism>
<reference evidence="3 4" key="2">
    <citation type="journal article" date="2015" name="Stand. Genomic Sci.">
        <title>Draft genome sequence of Cellulomonas carbonis T26(T) and comparative analysis of six Cellulomonas genomes.</title>
        <authorList>
            <person name="Zhuang W."/>
            <person name="Zhang S."/>
            <person name="Xia X."/>
            <person name="Wang G."/>
        </authorList>
    </citation>
    <scope>NUCLEOTIDE SEQUENCE [LARGE SCALE GENOMIC DNA]</scope>
    <source>
        <strain evidence="3 4">T26</strain>
    </source>
</reference>
<dbReference type="Gene3D" id="2.130.10.10">
    <property type="entry name" value="YVTN repeat-like/Quinoprotein amine dehydrogenase"/>
    <property type="match status" value="1"/>
</dbReference>
<protein>
    <recommendedName>
        <fullName evidence="2">Pyrrolo-quinoline quinone repeat domain-containing protein</fullName>
    </recommendedName>
</protein>
<dbReference type="Pfam" id="PF13360">
    <property type="entry name" value="PQQ_2"/>
    <property type="match status" value="1"/>
</dbReference>
<name>A0A0A0BV97_9CELL</name>
<evidence type="ECO:0000313" key="3">
    <source>
        <dbReference type="EMBL" id="KGM11836.1"/>
    </source>
</evidence>
<dbReference type="InterPro" id="IPR015943">
    <property type="entry name" value="WD40/YVTN_repeat-like_dom_sf"/>
</dbReference>
<dbReference type="InterPro" id="IPR011044">
    <property type="entry name" value="Quino_amine_DH_bsu"/>
</dbReference>
<feature type="region of interest" description="Disordered" evidence="1">
    <location>
        <begin position="1"/>
        <end position="50"/>
    </location>
</feature>
<evidence type="ECO:0000313" key="4">
    <source>
        <dbReference type="Proteomes" id="UP000029839"/>
    </source>
</evidence>
<dbReference type="InterPro" id="IPR011047">
    <property type="entry name" value="Quinoprotein_ADH-like_sf"/>
</dbReference>
<feature type="domain" description="Pyrrolo-quinoline quinone repeat" evidence="2">
    <location>
        <begin position="393"/>
        <end position="473"/>
    </location>
</feature>
<dbReference type="EMBL" id="AXCY01000013">
    <property type="protein sequence ID" value="KGM11836.1"/>
    <property type="molecule type" value="Genomic_DNA"/>
</dbReference>